<accession>A0ABS9ZRK9</accession>
<keyword evidence="4 6" id="KW-1133">Transmembrane helix</keyword>
<evidence type="ECO:0000256" key="6">
    <source>
        <dbReference type="SAM" id="Phobius"/>
    </source>
</evidence>
<dbReference type="Pfam" id="PF04241">
    <property type="entry name" value="DUF423"/>
    <property type="match status" value="1"/>
</dbReference>
<evidence type="ECO:0000313" key="8">
    <source>
        <dbReference type="Proteomes" id="UP001165460"/>
    </source>
</evidence>
<keyword evidence="5 6" id="KW-0472">Membrane</keyword>
<feature type="transmembrane region" description="Helical" evidence="6">
    <location>
        <begin position="6"/>
        <end position="27"/>
    </location>
</feature>
<dbReference type="EMBL" id="JALGBH010000001">
    <property type="protein sequence ID" value="MCJ0741153.1"/>
    <property type="molecule type" value="Genomic_DNA"/>
</dbReference>
<evidence type="ECO:0000256" key="1">
    <source>
        <dbReference type="ARBA" id="ARBA00004141"/>
    </source>
</evidence>
<dbReference type="PANTHER" id="PTHR43461">
    <property type="entry name" value="TRANSMEMBRANE PROTEIN 256"/>
    <property type="match status" value="1"/>
</dbReference>
<reference evidence="7" key="1">
    <citation type="submission" date="2022-03" db="EMBL/GenBank/DDBJ databases">
        <authorList>
            <person name="Woo C.Y."/>
        </authorList>
    </citation>
    <scope>NUCLEOTIDE SEQUENCE</scope>
    <source>
        <strain evidence="7">CYS-01</strain>
    </source>
</reference>
<feature type="transmembrane region" description="Helical" evidence="6">
    <location>
        <begin position="47"/>
        <end position="64"/>
    </location>
</feature>
<evidence type="ECO:0000313" key="7">
    <source>
        <dbReference type="EMBL" id="MCJ0741153.1"/>
    </source>
</evidence>
<dbReference type="RefSeq" id="WP_243357517.1">
    <property type="nucleotide sequence ID" value="NZ_JALGBH010000001.1"/>
</dbReference>
<sequence>MNNWAILTGAAFGALAIILGAFGAHALKKVLTEDKLASFETGVKYQLYNALFLLIIGFNADFSLKAVQWSFYLVSTGTLLFSVSIYLLSLAQPLKTNMRFLGPVTPLGGLMMIAGWVCLIVSAIN</sequence>
<evidence type="ECO:0000256" key="2">
    <source>
        <dbReference type="ARBA" id="ARBA00009694"/>
    </source>
</evidence>
<protein>
    <submittedName>
        <fullName evidence="7">DUF423 domain-containing protein</fullName>
    </submittedName>
</protein>
<evidence type="ECO:0000256" key="3">
    <source>
        <dbReference type="ARBA" id="ARBA00022692"/>
    </source>
</evidence>
<comment type="similarity">
    <text evidence="2">Belongs to the UPF0382 family.</text>
</comment>
<evidence type="ECO:0000256" key="5">
    <source>
        <dbReference type="ARBA" id="ARBA00023136"/>
    </source>
</evidence>
<organism evidence="7 8">
    <name type="scientific">Pedobacter montanisoli</name>
    <dbReference type="NCBI Taxonomy" id="2923277"/>
    <lineage>
        <taxon>Bacteria</taxon>
        <taxon>Pseudomonadati</taxon>
        <taxon>Bacteroidota</taxon>
        <taxon>Sphingobacteriia</taxon>
        <taxon>Sphingobacteriales</taxon>
        <taxon>Sphingobacteriaceae</taxon>
        <taxon>Pedobacter</taxon>
    </lineage>
</organism>
<dbReference type="Proteomes" id="UP001165460">
    <property type="component" value="Unassembled WGS sequence"/>
</dbReference>
<keyword evidence="8" id="KW-1185">Reference proteome</keyword>
<keyword evidence="3 6" id="KW-0812">Transmembrane</keyword>
<dbReference type="InterPro" id="IPR006696">
    <property type="entry name" value="DUF423"/>
</dbReference>
<name>A0ABS9ZRK9_9SPHI</name>
<comment type="caution">
    <text evidence="7">The sequence shown here is derived from an EMBL/GenBank/DDBJ whole genome shotgun (WGS) entry which is preliminary data.</text>
</comment>
<comment type="subcellular location">
    <subcellularLocation>
        <location evidence="1">Membrane</location>
        <topology evidence="1">Multi-pass membrane protein</topology>
    </subcellularLocation>
</comment>
<proteinExistence type="inferred from homology"/>
<evidence type="ECO:0000256" key="4">
    <source>
        <dbReference type="ARBA" id="ARBA00022989"/>
    </source>
</evidence>
<dbReference type="PANTHER" id="PTHR43461:SF1">
    <property type="entry name" value="TRANSMEMBRANE PROTEIN 256"/>
    <property type="match status" value="1"/>
</dbReference>
<gene>
    <name evidence="7" type="ORF">MMF97_00430</name>
</gene>
<feature type="transmembrane region" description="Helical" evidence="6">
    <location>
        <begin position="100"/>
        <end position="124"/>
    </location>
</feature>
<feature type="transmembrane region" description="Helical" evidence="6">
    <location>
        <begin position="70"/>
        <end position="88"/>
    </location>
</feature>